<accession>A0A251Y8Z5</accession>
<organism evidence="1 2">
    <name type="scientific">Clavibacter michiganensis</name>
    <dbReference type="NCBI Taxonomy" id="28447"/>
    <lineage>
        <taxon>Bacteria</taxon>
        <taxon>Bacillati</taxon>
        <taxon>Actinomycetota</taxon>
        <taxon>Actinomycetes</taxon>
        <taxon>Micrococcales</taxon>
        <taxon>Microbacteriaceae</taxon>
        <taxon>Clavibacter</taxon>
    </lineage>
</organism>
<gene>
    <name evidence="1" type="ORF">BFL34_01532</name>
</gene>
<reference evidence="1 2" key="1">
    <citation type="submission" date="2016-08" db="EMBL/GenBank/DDBJ databases">
        <title>Genome sequence of Clavibacter michiganensis spp strain CFBP7494.</title>
        <authorList>
            <person name="Thapa S.P."/>
            <person name="Coaker G."/>
            <person name="Jacques M.-A."/>
        </authorList>
    </citation>
    <scope>NUCLEOTIDE SEQUENCE [LARGE SCALE GENOMIC DNA]</scope>
    <source>
        <strain evidence="1">CFBP7494</strain>
    </source>
</reference>
<evidence type="ECO:0008006" key="3">
    <source>
        <dbReference type="Google" id="ProtNLM"/>
    </source>
</evidence>
<comment type="caution">
    <text evidence="1">The sequence shown here is derived from an EMBL/GenBank/DDBJ whole genome shotgun (WGS) entry which is preliminary data.</text>
</comment>
<name>A0A251Y8Z5_9MICO</name>
<evidence type="ECO:0000313" key="2">
    <source>
        <dbReference type="Proteomes" id="UP000194837"/>
    </source>
</evidence>
<dbReference type="Proteomes" id="UP000194837">
    <property type="component" value="Unassembled WGS sequence"/>
</dbReference>
<dbReference type="EMBL" id="MDJW01000008">
    <property type="protein sequence ID" value="OUE20714.1"/>
    <property type="molecule type" value="Genomic_DNA"/>
</dbReference>
<sequence length="311" mass="32287">MLDALDTTTALDVRDGIVLSAGGARELSLGRLLAESTGRSHDHVEPAGASFALLQRREEKVAFVVDLEALGAIGTWPGLLAPRVGVLTGRGVDGPLRHVLASLTPPRLDLPDRTVIAPWLPGATTADAATLEEVRAMTGTTSLLSFASHGRECSINLPDGMICGRSREGRRPRVVHAATRMPPCLQGHGCYREDLSPSDLLPARELDADVVLVTACNAVALGGNAEPYEVSLALSLIEGTCRAVIGAVGSHAPHPEAASIVADELRADRDLGDATAALNAAGATLVDPFGRVGLLGDPGLRPVARANKRAA</sequence>
<dbReference type="AlphaFoldDB" id="A0A251Y8Z5"/>
<evidence type="ECO:0000313" key="1">
    <source>
        <dbReference type="EMBL" id="OUE20714.1"/>
    </source>
</evidence>
<proteinExistence type="predicted"/>
<protein>
    <recommendedName>
        <fullName evidence="3">CHAT domain-containing protein</fullName>
    </recommendedName>
</protein>